<evidence type="ECO:0000313" key="2">
    <source>
        <dbReference type="EMBL" id="MFC5409434.1"/>
    </source>
</evidence>
<proteinExistence type="predicted"/>
<keyword evidence="2" id="KW-0012">Acyltransferase</keyword>
<dbReference type="GO" id="GO:0016746">
    <property type="term" value="F:acyltransferase activity"/>
    <property type="evidence" value="ECO:0007669"/>
    <property type="project" value="UniProtKB-KW"/>
</dbReference>
<keyword evidence="3" id="KW-1185">Reference proteome</keyword>
<dbReference type="InterPro" id="IPR038740">
    <property type="entry name" value="BioF2-like_GNAT_dom"/>
</dbReference>
<name>A0ABW0I823_9BACT</name>
<dbReference type="RefSeq" id="WP_379843371.1">
    <property type="nucleotide sequence ID" value="NZ_JBHSMA010000002.1"/>
</dbReference>
<organism evidence="2 3">
    <name type="scientific">Larkinella bovis</name>
    <dbReference type="NCBI Taxonomy" id="683041"/>
    <lineage>
        <taxon>Bacteria</taxon>
        <taxon>Pseudomonadati</taxon>
        <taxon>Bacteroidota</taxon>
        <taxon>Cytophagia</taxon>
        <taxon>Cytophagales</taxon>
        <taxon>Spirosomataceae</taxon>
        <taxon>Larkinella</taxon>
    </lineage>
</organism>
<accession>A0ABW0I823</accession>
<dbReference type="EC" id="2.3.1.-" evidence="2"/>
<dbReference type="InterPro" id="IPR016181">
    <property type="entry name" value="Acyl_CoA_acyltransferase"/>
</dbReference>
<comment type="caution">
    <text evidence="2">The sequence shown here is derived from an EMBL/GenBank/DDBJ whole genome shotgun (WGS) entry which is preliminary data.</text>
</comment>
<dbReference type="Pfam" id="PF13480">
    <property type="entry name" value="Acetyltransf_6"/>
    <property type="match status" value="1"/>
</dbReference>
<protein>
    <submittedName>
        <fullName evidence="2">GNAT family N-acetyltransferase</fullName>
        <ecNumber evidence="2">2.3.1.-</ecNumber>
    </submittedName>
</protein>
<reference evidence="3" key="1">
    <citation type="journal article" date="2019" name="Int. J. Syst. Evol. Microbiol.">
        <title>The Global Catalogue of Microorganisms (GCM) 10K type strain sequencing project: providing services to taxonomists for standard genome sequencing and annotation.</title>
        <authorList>
            <consortium name="The Broad Institute Genomics Platform"/>
            <consortium name="The Broad Institute Genome Sequencing Center for Infectious Disease"/>
            <person name="Wu L."/>
            <person name="Ma J."/>
        </authorList>
    </citation>
    <scope>NUCLEOTIDE SEQUENCE [LARGE SCALE GENOMIC DNA]</scope>
    <source>
        <strain evidence="3">CCUG 55250</strain>
    </source>
</reference>
<dbReference type="Proteomes" id="UP001596106">
    <property type="component" value="Unassembled WGS sequence"/>
</dbReference>
<dbReference type="EMBL" id="JBHSMA010000002">
    <property type="protein sequence ID" value="MFC5409434.1"/>
    <property type="molecule type" value="Genomic_DNA"/>
</dbReference>
<feature type="domain" description="BioF2-like acetyltransferase" evidence="1">
    <location>
        <begin position="159"/>
        <end position="282"/>
    </location>
</feature>
<sequence length="313" mass="35334">MYEILHVENPLPSQLPRFYRDGFLFLQARHLLNQPCRPLHYFALINVKTGWADAHCAIFIRDHQAVSPGAASFGSVEFADDVPDADLHRLVTAVVTYCQQVPVQGIRLVNYPDCYAVSAAHRLRVVLLTAGFVVEYEELNQHLPVSSQPFAENLHAAERRRLRKCQQAGFTTQIWENPDSDALFAFIRKARIRKALPLTMDSGTLAGLLTTFGDVCPVFTVRNHHQLIAACLGIRVTPDILYYFLPADHEEYLSFSPSVLLIESLYSYCQQHHISLLDLGISTSKGIPNEGLIRFKKHLGAVESPKFIFGMRF</sequence>
<evidence type="ECO:0000313" key="3">
    <source>
        <dbReference type="Proteomes" id="UP001596106"/>
    </source>
</evidence>
<dbReference type="SUPFAM" id="SSF55729">
    <property type="entry name" value="Acyl-CoA N-acyltransferases (Nat)"/>
    <property type="match status" value="1"/>
</dbReference>
<dbReference type="Gene3D" id="3.40.630.30">
    <property type="match status" value="1"/>
</dbReference>
<keyword evidence="2" id="KW-0808">Transferase</keyword>
<gene>
    <name evidence="2" type="ORF">ACFPMF_08960</name>
</gene>
<evidence type="ECO:0000259" key="1">
    <source>
        <dbReference type="Pfam" id="PF13480"/>
    </source>
</evidence>